<feature type="domain" description="Rhodanese" evidence="7">
    <location>
        <begin position="217"/>
        <end position="307"/>
    </location>
</feature>
<name>A0ABQ3FZD1_9BURK</name>
<evidence type="ECO:0000256" key="2">
    <source>
        <dbReference type="ARBA" id="ARBA00022475"/>
    </source>
</evidence>
<feature type="transmembrane region" description="Helical" evidence="6">
    <location>
        <begin position="49"/>
        <end position="70"/>
    </location>
</feature>
<dbReference type="SMART" id="SM00450">
    <property type="entry name" value="RHOD"/>
    <property type="match status" value="1"/>
</dbReference>
<keyword evidence="3 6" id="KW-0812">Transmembrane</keyword>
<dbReference type="InterPro" id="IPR051311">
    <property type="entry name" value="DedA_domain"/>
</dbReference>
<keyword evidence="5 6" id="KW-0472">Membrane</keyword>
<comment type="caution">
    <text evidence="8">The sequence shown here is derived from an EMBL/GenBank/DDBJ whole genome shotgun (WGS) entry which is preliminary data.</text>
</comment>
<dbReference type="InterPro" id="IPR001763">
    <property type="entry name" value="Rhodanese-like_dom"/>
</dbReference>
<proteinExistence type="predicted"/>
<feature type="transmembrane region" description="Helical" evidence="6">
    <location>
        <begin position="12"/>
        <end position="37"/>
    </location>
</feature>
<dbReference type="InterPro" id="IPR032816">
    <property type="entry name" value="VTT_dom"/>
</dbReference>
<feature type="transmembrane region" description="Helical" evidence="6">
    <location>
        <begin position="174"/>
        <end position="192"/>
    </location>
</feature>
<dbReference type="Pfam" id="PF00581">
    <property type="entry name" value="Rhodanese"/>
    <property type="match status" value="1"/>
</dbReference>
<evidence type="ECO:0000256" key="1">
    <source>
        <dbReference type="ARBA" id="ARBA00004651"/>
    </source>
</evidence>
<accession>A0ABQ3FZD1</accession>
<evidence type="ECO:0000256" key="4">
    <source>
        <dbReference type="ARBA" id="ARBA00022989"/>
    </source>
</evidence>
<feature type="transmembrane region" description="Helical" evidence="6">
    <location>
        <begin position="134"/>
        <end position="158"/>
    </location>
</feature>
<keyword evidence="9" id="KW-1185">Reference proteome</keyword>
<evidence type="ECO:0000256" key="6">
    <source>
        <dbReference type="SAM" id="Phobius"/>
    </source>
</evidence>
<evidence type="ECO:0000313" key="9">
    <source>
        <dbReference type="Proteomes" id="UP000626210"/>
    </source>
</evidence>
<dbReference type="InterPro" id="IPR036873">
    <property type="entry name" value="Rhodanese-like_dom_sf"/>
</dbReference>
<dbReference type="PANTHER" id="PTHR42709:SF6">
    <property type="entry name" value="UNDECAPRENYL PHOSPHATE TRANSPORTER A"/>
    <property type="match status" value="1"/>
</dbReference>
<organism evidence="8 9">
    <name type="scientific">Pseudorhodoferax aquiterrae</name>
    <dbReference type="NCBI Taxonomy" id="747304"/>
    <lineage>
        <taxon>Bacteria</taxon>
        <taxon>Pseudomonadati</taxon>
        <taxon>Pseudomonadota</taxon>
        <taxon>Betaproteobacteria</taxon>
        <taxon>Burkholderiales</taxon>
        <taxon>Comamonadaceae</taxon>
    </lineage>
</organism>
<evidence type="ECO:0000259" key="7">
    <source>
        <dbReference type="PROSITE" id="PS50206"/>
    </source>
</evidence>
<dbReference type="PANTHER" id="PTHR42709">
    <property type="entry name" value="ALKALINE PHOSPHATASE LIKE PROTEIN"/>
    <property type="match status" value="1"/>
</dbReference>
<sequence>MDFLLQTLAQYGIAFVFAMVLVEQLGAPIPAFPVLMLGGALAARGELGLAPLFAAAMAATLIADNLWYWAGERLGRRVLRLMCKLSLTPDGCVRQTESIFLRFGPASLVVAKFVPGFASVSTAMSGALRIRRATFVLFDAIGSALWIGLGVALGWLFAPAIEEALATLAELGRWGLALLLAAVLVFVAAKWWQRHQFQRQLASERISVDALAARLDRGEPAVLVDVRVPGSLPHGRIPGALQMQGKQLPAEIDTLARDTLLVVYCACPNEVSAALVAQRLRRRGFTRVLPLLGGVDAWLAAGRPLATP</sequence>
<dbReference type="Proteomes" id="UP000626210">
    <property type="component" value="Unassembled WGS sequence"/>
</dbReference>
<gene>
    <name evidence="8" type="ORF">GCM10007320_15240</name>
</gene>
<dbReference type="InterPro" id="IPR023695">
    <property type="entry name" value="Thiosulf_sulfurTrfase"/>
</dbReference>
<dbReference type="EMBL" id="BMYK01000003">
    <property type="protein sequence ID" value="GHC76214.1"/>
    <property type="molecule type" value="Genomic_DNA"/>
</dbReference>
<reference evidence="9" key="1">
    <citation type="journal article" date="2019" name="Int. J. Syst. Evol. Microbiol.">
        <title>The Global Catalogue of Microorganisms (GCM) 10K type strain sequencing project: providing services to taxonomists for standard genome sequencing and annotation.</title>
        <authorList>
            <consortium name="The Broad Institute Genomics Platform"/>
            <consortium name="The Broad Institute Genome Sequencing Center for Infectious Disease"/>
            <person name="Wu L."/>
            <person name="Ma J."/>
        </authorList>
    </citation>
    <scope>NUCLEOTIDE SEQUENCE [LARGE SCALE GENOMIC DNA]</scope>
    <source>
        <strain evidence="9">KCTC 23314</strain>
    </source>
</reference>
<dbReference type="CDD" id="cd01444">
    <property type="entry name" value="GlpE_ST"/>
    <property type="match status" value="1"/>
</dbReference>
<comment type="subcellular location">
    <subcellularLocation>
        <location evidence="1">Cell membrane</location>
        <topology evidence="1">Multi-pass membrane protein</topology>
    </subcellularLocation>
</comment>
<dbReference type="SUPFAM" id="SSF52821">
    <property type="entry name" value="Rhodanese/Cell cycle control phosphatase"/>
    <property type="match status" value="1"/>
</dbReference>
<evidence type="ECO:0000256" key="5">
    <source>
        <dbReference type="ARBA" id="ARBA00023136"/>
    </source>
</evidence>
<dbReference type="Pfam" id="PF09335">
    <property type="entry name" value="VTT_dom"/>
    <property type="match status" value="1"/>
</dbReference>
<dbReference type="PROSITE" id="PS50206">
    <property type="entry name" value="RHODANESE_3"/>
    <property type="match status" value="1"/>
</dbReference>
<dbReference type="RefSeq" id="WP_229882725.1">
    <property type="nucleotide sequence ID" value="NZ_BMYK01000003.1"/>
</dbReference>
<keyword evidence="4 6" id="KW-1133">Transmembrane helix</keyword>
<evidence type="ECO:0000256" key="3">
    <source>
        <dbReference type="ARBA" id="ARBA00022692"/>
    </source>
</evidence>
<dbReference type="Gene3D" id="3.40.250.10">
    <property type="entry name" value="Rhodanese-like domain"/>
    <property type="match status" value="1"/>
</dbReference>
<keyword evidence="2" id="KW-1003">Cell membrane</keyword>
<protein>
    <submittedName>
        <fullName evidence="8">Membrane protein</fullName>
    </submittedName>
</protein>
<evidence type="ECO:0000313" key="8">
    <source>
        <dbReference type="EMBL" id="GHC76214.1"/>
    </source>
</evidence>